<dbReference type="Proteomes" id="UP001295684">
    <property type="component" value="Unassembled WGS sequence"/>
</dbReference>
<evidence type="ECO:0000313" key="2">
    <source>
        <dbReference type="Proteomes" id="UP001295684"/>
    </source>
</evidence>
<dbReference type="EMBL" id="CAMPGE010018458">
    <property type="protein sequence ID" value="CAI2376871.1"/>
    <property type="molecule type" value="Genomic_DNA"/>
</dbReference>
<name>A0AAD1XQ06_EUPCR</name>
<dbReference type="AlphaFoldDB" id="A0AAD1XQ06"/>
<reference evidence="1" key="1">
    <citation type="submission" date="2023-07" db="EMBL/GenBank/DDBJ databases">
        <authorList>
            <consortium name="AG Swart"/>
            <person name="Singh M."/>
            <person name="Singh A."/>
            <person name="Seah K."/>
            <person name="Emmerich C."/>
        </authorList>
    </citation>
    <scope>NUCLEOTIDE SEQUENCE</scope>
    <source>
        <strain evidence="1">DP1</strain>
    </source>
</reference>
<organism evidence="1 2">
    <name type="scientific">Euplotes crassus</name>
    <dbReference type="NCBI Taxonomy" id="5936"/>
    <lineage>
        <taxon>Eukaryota</taxon>
        <taxon>Sar</taxon>
        <taxon>Alveolata</taxon>
        <taxon>Ciliophora</taxon>
        <taxon>Intramacronucleata</taxon>
        <taxon>Spirotrichea</taxon>
        <taxon>Hypotrichia</taxon>
        <taxon>Euplotida</taxon>
        <taxon>Euplotidae</taxon>
        <taxon>Moneuplotes</taxon>
    </lineage>
</organism>
<comment type="caution">
    <text evidence="1">The sequence shown here is derived from an EMBL/GenBank/DDBJ whole genome shotgun (WGS) entry which is preliminary data.</text>
</comment>
<accession>A0AAD1XQ06</accession>
<keyword evidence="2" id="KW-1185">Reference proteome</keyword>
<sequence length="64" mass="7775">MTDHQKIGGFTISTEEHAKAALEKLGYDEWTNGHWKHALQYHLVYLIPDRYFQKKMLKKYRDMY</sequence>
<evidence type="ECO:0000313" key="1">
    <source>
        <dbReference type="EMBL" id="CAI2376871.1"/>
    </source>
</evidence>
<protein>
    <submittedName>
        <fullName evidence="1">Uncharacterized protein</fullName>
    </submittedName>
</protein>
<proteinExistence type="predicted"/>
<gene>
    <name evidence="1" type="ORF">ECRASSUSDP1_LOCUS18248</name>
</gene>